<evidence type="ECO:0000313" key="3">
    <source>
        <dbReference type="Proteomes" id="UP000037035"/>
    </source>
</evidence>
<proteinExistence type="predicted"/>
<dbReference type="PANTHER" id="PTHR46929">
    <property type="entry name" value="EXPRESSED PROTEIN"/>
    <property type="match status" value="1"/>
</dbReference>
<name>A0A0L6UBX5_9BASI</name>
<protein>
    <recommendedName>
        <fullName evidence="1">Myb/SANT-like domain-containing protein</fullName>
    </recommendedName>
</protein>
<evidence type="ECO:0000313" key="2">
    <source>
        <dbReference type="EMBL" id="KNZ46033.1"/>
    </source>
</evidence>
<feature type="domain" description="Myb/SANT-like" evidence="1">
    <location>
        <begin position="103"/>
        <end position="183"/>
    </location>
</feature>
<evidence type="ECO:0000259" key="1">
    <source>
        <dbReference type="Pfam" id="PF12776"/>
    </source>
</evidence>
<dbReference type="Proteomes" id="UP000037035">
    <property type="component" value="Unassembled WGS sequence"/>
</dbReference>
<gene>
    <name evidence="2" type="ORF">VP01_760g1</name>
</gene>
<dbReference type="InterPro" id="IPR024752">
    <property type="entry name" value="Myb/SANT-like_dom"/>
</dbReference>
<keyword evidence="3" id="KW-1185">Reference proteome</keyword>
<sequence length="341" mass="38477">MSRCVGVSTTTTTTSVVIHLHKYFLKIARSNFWHPDFQYGSTSFDRKIFSLQRFKSISYLKQGGPSQATIPEDDINHEAIEPDNQVFAVATPSQNGTRNKSMWSGPMEIMMLDLYVEEVNKGRKSDSSFQTASHHHVAQELRKFFPEVKHDYDSFLACQDASGFGWDKMSCEVKASDAVWEKFLGSHPHAKKFQGTPFPEFRKLEIFFGSSAATGEAARSARDSVYSSFNLVRQLKPQSLTRLQVQTKGIRPQLMIQVRPMLSSVIRLNRISVLRPTSRNLTPRRTLSQLLLMVSSDLRAPESHGSLSRSPCSPSNKGGIVGCIPCLPKRCECSNLYQYRQ</sequence>
<dbReference type="EMBL" id="LAVV01013061">
    <property type="protein sequence ID" value="KNZ46033.1"/>
    <property type="molecule type" value="Genomic_DNA"/>
</dbReference>
<comment type="caution">
    <text evidence="2">The sequence shown here is derived from an EMBL/GenBank/DDBJ whole genome shotgun (WGS) entry which is preliminary data.</text>
</comment>
<organism evidence="2 3">
    <name type="scientific">Puccinia sorghi</name>
    <dbReference type="NCBI Taxonomy" id="27349"/>
    <lineage>
        <taxon>Eukaryota</taxon>
        <taxon>Fungi</taxon>
        <taxon>Dikarya</taxon>
        <taxon>Basidiomycota</taxon>
        <taxon>Pucciniomycotina</taxon>
        <taxon>Pucciniomycetes</taxon>
        <taxon>Pucciniales</taxon>
        <taxon>Pucciniaceae</taxon>
        <taxon>Puccinia</taxon>
    </lineage>
</organism>
<reference evidence="2 3" key="1">
    <citation type="submission" date="2015-08" db="EMBL/GenBank/DDBJ databases">
        <title>Next Generation Sequencing and Analysis of the Genome of Puccinia sorghi L Schw, the Causal Agent of Maize Common Rust.</title>
        <authorList>
            <person name="Rochi L."/>
            <person name="Burguener G."/>
            <person name="Darino M."/>
            <person name="Turjanski A."/>
            <person name="Kreff E."/>
            <person name="Dieguez M.J."/>
            <person name="Sacco F."/>
        </authorList>
    </citation>
    <scope>NUCLEOTIDE SEQUENCE [LARGE SCALE GENOMIC DNA]</scope>
    <source>
        <strain evidence="2 3">RO10H11247</strain>
    </source>
</reference>
<dbReference type="VEuPathDB" id="FungiDB:VP01_760g1"/>
<accession>A0A0L6UBX5</accession>
<dbReference type="Pfam" id="PF12776">
    <property type="entry name" value="Myb_DNA-bind_3"/>
    <property type="match status" value="1"/>
</dbReference>
<dbReference type="AlphaFoldDB" id="A0A0L6UBX5"/>
<dbReference type="OrthoDB" id="76215at2759"/>
<dbReference type="PANTHER" id="PTHR46929:SF3">
    <property type="entry name" value="MYB_SANT-LIKE DOMAIN-CONTAINING PROTEIN"/>
    <property type="match status" value="1"/>
</dbReference>